<dbReference type="RefSeq" id="WP_118096209.1">
    <property type="nucleotide sequence ID" value="NZ_QRVL01000001.1"/>
</dbReference>
<dbReference type="EMBL" id="QRVL01000001">
    <property type="protein sequence ID" value="RGS41922.1"/>
    <property type="molecule type" value="Genomic_DNA"/>
</dbReference>
<evidence type="ECO:0000313" key="2">
    <source>
        <dbReference type="EMBL" id="RGS41922.1"/>
    </source>
</evidence>
<feature type="domain" description="Phage tail fibre protein N-terminal" evidence="1">
    <location>
        <begin position="9"/>
        <end position="118"/>
    </location>
</feature>
<organism evidence="2 3">
    <name type="scientific">Roseburia hominis</name>
    <dbReference type="NCBI Taxonomy" id="301301"/>
    <lineage>
        <taxon>Bacteria</taxon>
        <taxon>Bacillati</taxon>
        <taxon>Bacillota</taxon>
        <taxon>Clostridia</taxon>
        <taxon>Lachnospirales</taxon>
        <taxon>Lachnospiraceae</taxon>
        <taxon>Roseburia</taxon>
    </lineage>
</organism>
<dbReference type="InterPro" id="IPR022225">
    <property type="entry name" value="Phage_tail_fibre_N"/>
</dbReference>
<reference evidence="2 3" key="1">
    <citation type="submission" date="2018-08" db="EMBL/GenBank/DDBJ databases">
        <title>A genome reference for cultivated species of the human gut microbiota.</title>
        <authorList>
            <person name="Zou Y."/>
            <person name="Xue W."/>
            <person name="Luo G."/>
        </authorList>
    </citation>
    <scope>NUCLEOTIDE SEQUENCE [LARGE SCALE GENOMIC DNA]</scope>
    <source>
        <strain evidence="2 3">AF22-12AC</strain>
    </source>
</reference>
<proteinExistence type="predicted"/>
<sequence>MSTEKSKNVVITKKARENLVKARAGAITLPKIIGMAFGEGGVNSSGTVIAPSESQSKLNKELFRKAIDGYSFPNDTTCRYECTLAESELAGKEISEIGLYDANGDIVCIKTFTRKGKDDDVEQTYVLDDIF</sequence>
<dbReference type="Pfam" id="PF12571">
    <property type="entry name" value="Phage_tail_fib"/>
    <property type="match status" value="1"/>
</dbReference>
<accession>A0A395VEK0</accession>
<dbReference type="AlphaFoldDB" id="A0A395VEK0"/>
<dbReference type="Proteomes" id="UP000266172">
    <property type="component" value="Unassembled WGS sequence"/>
</dbReference>
<evidence type="ECO:0000313" key="3">
    <source>
        <dbReference type="Proteomes" id="UP000266172"/>
    </source>
</evidence>
<evidence type="ECO:0000259" key="1">
    <source>
        <dbReference type="Pfam" id="PF12571"/>
    </source>
</evidence>
<comment type="caution">
    <text evidence="2">The sequence shown here is derived from an EMBL/GenBank/DDBJ whole genome shotgun (WGS) entry which is preliminary data.</text>
</comment>
<protein>
    <recommendedName>
        <fullName evidence="1">Phage tail fibre protein N-terminal domain-containing protein</fullName>
    </recommendedName>
</protein>
<name>A0A395VEK0_9FIRM</name>
<gene>
    <name evidence="2" type="ORF">DWX93_00855</name>
</gene>